<reference evidence="1" key="1">
    <citation type="journal article" date="2012" name="Nature">
        <title>The oyster genome reveals stress adaptation and complexity of shell formation.</title>
        <authorList>
            <person name="Zhang G."/>
            <person name="Fang X."/>
            <person name="Guo X."/>
            <person name="Li L."/>
            <person name="Luo R."/>
            <person name="Xu F."/>
            <person name="Yang P."/>
            <person name="Zhang L."/>
            <person name="Wang X."/>
            <person name="Qi H."/>
            <person name="Xiong Z."/>
            <person name="Que H."/>
            <person name="Xie Y."/>
            <person name="Holland P.W."/>
            <person name="Paps J."/>
            <person name="Zhu Y."/>
            <person name="Wu F."/>
            <person name="Chen Y."/>
            <person name="Wang J."/>
            <person name="Peng C."/>
            <person name="Meng J."/>
            <person name="Yang L."/>
            <person name="Liu J."/>
            <person name="Wen B."/>
            <person name="Zhang N."/>
            <person name="Huang Z."/>
            <person name="Zhu Q."/>
            <person name="Feng Y."/>
            <person name="Mount A."/>
            <person name="Hedgecock D."/>
            <person name="Xu Z."/>
            <person name="Liu Y."/>
            <person name="Domazet-Loso T."/>
            <person name="Du Y."/>
            <person name="Sun X."/>
            <person name="Zhang S."/>
            <person name="Liu B."/>
            <person name="Cheng P."/>
            <person name="Jiang X."/>
            <person name="Li J."/>
            <person name="Fan D."/>
            <person name="Wang W."/>
            <person name="Fu W."/>
            <person name="Wang T."/>
            <person name="Wang B."/>
            <person name="Zhang J."/>
            <person name="Peng Z."/>
            <person name="Li Y."/>
            <person name="Li N."/>
            <person name="Wang J."/>
            <person name="Chen M."/>
            <person name="He Y."/>
            <person name="Tan F."/>
            <person name="Song X."/>
            <person name="Zheng Q."/>
            <person name="Huang R."/>
            <person name="Yang H."/>
            <person name="Du X."/>
            <person name="Chen L."/>
            <person name="Yang M."/>
            <person name="Gaffney P.M."/>
            <person name="Wang S."/>
            <person name="Luo L."/>
            <person name="She Z."/>
            <person name="Ming Y."/>
            <person name="Huang W."/>
            <person name="Zhang S."/>
            <person name="Huang B."/>
            <person name="Zhang Y."/>
            <person name="Qu T."/>
            <person name="Ni P."/>
            <person name="Miao G."/>
            <person name="Wang J."/>
            <person name="Wang Q."/>
            <person name="Steinberg C.E."/>
            <person name="Wang H."/>
            <person name="Li N."/>
            <person name="Qian L."/>
            <person name="Zhang G."/>
            <person name="Li Y."/>
            <person name="Yang H."/>
            <person name="Liu X."/>
            <person name="Wang J."/>
            <person name="Yin Y."/>
            <person name="Wang J."/>
        </authorList>
    </citation>
    <scope>NUCLEOTIDE SEQUENCE [LARGE SCALE GENOMIC DNA]</scope>
    <source>
        <strain evidence="1">05x7-T-G4-1.051#20</strain>
    </source>
</reference>
<dbReference type="AlphaFoldDB" id="K1Q832"/>
<dbReference type="HOGENOM" id="CLU_2851834_0_0_1"/>
<protein>
    <submittedName>
        <fullName evidence="1">Uncharacterized protein</fullName>
    </submittedName>
</protein>
<gene>
    <name evidence="1" type="ORF">CGI_10000529</name>
</gene>
<name>K1Q832_MAGGI</name>
<dbReference type="EMBL" id="JH817933">
    <property type="protein sequence ID" value="EKC27514.1"/>
    <property type="molecule type" value="Genomic_DNA"/>
</dbReference>
<organism evidence="1">
    <name type="scientific">Magallana gigas</name>
    <name type="common">Pacific oyster</name>
    <name type="synonym">Crassostrea gigas</name>
    <dbReference type="NCBI Taxonomy" id="29159"/>
    <lineage>
        <taxon>Eukaryota</taxon>
        <taxon>Metazoa</taxon>
        <taxon>Spiralia</taxon>
        <taxon>Lophotrochozoa</taxon>
        <taxon>Mollusca</taxon>
        <taxon>Bivalvia</taxon>
        <taxon>Autobranchia</taxon>
        <taxon>Pteriomorphia</taxon>
        <taxon>Ostreida</taxon>
        <taxon>Ostreoidea</taxon>
        <taxon>Ostreidae</taxon>
        <taxon>Magallana</taxon>
    </lineage>
</organism>
<sequence>MTVCVLYNWFALPPFTIKPRQANPWNVTSKYRGKLMMFGRAEPTKHSHTCVAARARQTAACMVAA</sequence>
<evidence type="ECO:0000313" key="1">
    <source>
        <dbReference type="EMBL" id="EKC27514.1"/>
    </source>
</evidence>
<dbReference type="InParanoid" id="K1Q832"/>
<accession>K1Q832</accession>
<proteinExistence type="predicted"/>